<feature type="domain" description="Helix-turn-helix type 11" evidence="1">
    <location>
        <begin position="15"/>
        <end position="57"/>
    </location>
</feature>
<proteinExistence type="predicted"/>
<dbReference type="Pfam" id="PF08279">
    <property type="entry name" value="HTH_11"/>
    <property type="match status" value="1"/>
</dbReference>
<dbReference type="InterPro" id="IPR013196">
    <property type="entry name" value="HTH_11"/>
</dbReference>
<dbReference type="Pfam" id="PF13280">
    <property type="entry name" value="WYL"/>
    <property type="match status" value="1"/>
</dbReference>
<name>A0ABN8FE07_9BACT</name>
<evidence type="ECO:0000259" key="1">
    <source>
        <dbReference type="Pfam" id="PF08279"/>
    </source>
</evidence>
<accession>A0ABN8FE07</accession>
<dbReference type="RefSeq" id="WP_238752267.1">
    <property type="nucleotide sequence ID" value="NZ_CAKLPZ010000005.1"/>
</dbReference>
<comment type="caution">
    <text evidence="3">The sequence shown here is derived from an EMBL/GenBank/DDBJ whole genome shotgun (WGS) entry which is preliminary data.</text>
</comment>
<keyword evidence="4" id="KW-1185">Reference proteome</keyword>
<gene>
    <name evidence="3" type="ORF">LEM8419_03311</name>
</gene>
<reference evidence="3" key="1">
    <citation type="submission" date="2021-12" db="EMBL/GenBank/DDBJ databases">
        <authorList>
            <person name="Rodrigo-Torres L."/>
            <person name="Arahal R. D."/>
            <person name="Lucena T."/>
        </authorList>
    </citation>
    <scope>NUCLEOTIDE SEQUENCE</scope>
    <source>
        <strain evidence="3">CECT 8419</strain>
    </source>
</reference>
<dbReference type="SUPFAM" id="SSF46785">
    <property type="entry name" value="Winged helix' DNA-binding domain"/>
    <property type="match status" value="1"/>
</dbReference>
<sequence length="300" mass="35092">MVTRSDRRELPKLYRIFNLIKLLSAPPYYSVKELAARLDVSQKTVYNYLNLLEVIGYEPDVNKHNQYFLPLERRSNLADGLGVDEAKYLQEMLWQMPDTDHRRNQLLLWLNKQYAIGPVVESLTRYTPSEHRAVLTKAIENKLRVKLINYRDARGTITTRYVEPVAFQQDYTYVYVYDLDRKDYRQFHLSRISYVELTQQPITGEHTQAIPDLFGWTGDGWYNVKLELTSRSKQLLLEDYPAVRPYLTELDKDRFLADLTVRGFQGVGRWVLGLCAEVRVLAGGDGAAFREYLNGKWCSF</sequence>
<dbReference type="InterPro" id="IPR028349">
    <property type="entry name" value="PafC-like"/>
</dbReference>
<dbReference type="PANTHER" id="PTHR34580">
    <property type="match status" value="1"/>
</dbReference>
<evidence type="ECO:0000313" key="3">
    <source>
        <dbReference type="EMBL" id="CAH1002432.1"/>
    </source>
</evidence>
<dbReference type="InterPro" id="IPR026881">
    <property type="entry name" value="WYL_dom"/>
</dbReference>
<protein>
    <recommendedName>
        <fullName evidence="5">WYL domain-containing transcriptional regulator</fullName>
    </recommendedName>
</protein>
<feature type="domain" description="WYL" evidence="2">
    <location>
        <begin position="133"/>
        <end position="196"/>
    </location>
</feature>
<organism evidence="3 4">
    <name type="scientific">Neolewinella maritima</name>
    <dbReference type="NCBI Taxonomy" id="1383882"/>
    <lineage>
        <taxon>Bacteria</taxon>
        <taxon>Pseudomonadati</taxon>
        <taxon>Bacteroidota</taxon>
        <taxon>Saprospiria</taxon>
        <taxon>Saprospirales</taxon>
        <taxon>Lewinellaceae</taxon>
        <taxon>Neolewinella</taxon>
    </lineage>
</organism>
<dbReference type="InterPro" id="IPR036390">
    <property type="entry name" value="WH_DNA-bd_sf"/>
</dbReference>
<dbReference type="InterPro" id="IPR036388">
    <property type="entry name" value="WH-like_DNA-bd_sf"/>
</dbReference>
<evidence type="ECO:0000313" key="4">
    <source>
        <dbReference type="Proteomes" id="UP000837803"/>
    </source>
</evidence>
<evidence type="ECO:0000259" key="2">
    <source>
        <dbReference type="Pfam" id="PF13280"/>
    </source>
</evidence>
<evidence type="ECO:0008006" key="5">
    <source>
        <dbReference type="Google" id="ProtNLM"/>
    </source>
</evidence>
<dbReference type="EMBL" id="CAKLPZ010000005">
    <property type="protein sequence ID" value="CAH1002432.1"/>
    <property type="molecule type" value="Genomic_DNA"/>
</dbReference>
<dbReference type="Proteomes" id="UP000837803">
    <property type="component" value="Unassembled WGS sequence"/>
</dbReference>
<dbReference type="InterPro" id="IPR051534">
    <property type="entry name" value="CBASS_pafABC_assoc_protein"/>
</dbReference>
<dbReference type="Gene3D" id="1.10.10.10">
    <property type="entry name" value="Winged helix-like DNA-binding domain superfamily/Winged helix DNA-binding domain"/>
    <property type="match status" value="1"/>
</dbReference>
<dbReference type="PROSITE" id="PS52050">
    <property type="entry name" value="WYL"/>
    <property type="match status" value="1"/>
</dbReference>
<dbReference type="PANTHER" id="PTHR34580:SF1">
    <property type="entry name" value="PROTEIN PAFC"/>
    <property type="match status" value="1"/>
</dbReference>
<dbReference type="PIRSF" id="PIRSF016838">
    <property type="entry name" value="PafC"/>
    <property type="match status" value="1"/>
</dbReference>